<reference evidence="4" key="1">
    <citation type="journal article" date="2020" name="bioRxiv">
        <title>Comparative genomics of Chlamydomonas.</title>
        <authorList>
            <person name="Craig R.J."/>
            <person name="Hasan A.R."/>
            <person name="Ness R.W."/>
            <person name="Keightley P.D."/>
        </authorList>
    </citation>
    <scope>NUCLEOTIDE SEQUENCE</scope>
    <source>
        <strain evidence="4">SAG 7.73</strain>
    </source>
</reference>
<dbReference type="Proteomes" id="UP000650467">
    <property type="component" value="Unassembled WGS sequence"/>
</dbReference>
<evidence type="ECO:0000259" key="3">
    <source>
        <dbReference type="Pfam" id="PF14688"/>
    </source>
</evidence>
<feature type="domain" description="DUF4461" evidence="3">
    <location>
        <begin position="665"/>
        <end position="747"/>
    </location>
</feature>
<protein>
    <recommendedName>
        <fullName evidence="6">DUF4460 domain-containing protein</fullName>
    </recommendedName>
</protein>
<dbReference type="InterPro" id="IPR027989">
    <property type="entry name" value="DUF4461"/>
</dbReference>
<comment type="caution">
    <text evidence="4">The sequence shown here is derived from an EMBL/GenBank/DDBJ whole genome shotgun (WGS) entry which is preliminary data.</text>
</comment>
<evidence type="ECO:0000313" key="4">
    <source>
        <dbReference type="EMBL" id="KAG2434061.1"/>
    </source>
</evidence>
<dbReference type="OrthoDB" id="1888383at2759"/>
<dbReference type="PANTHER" id="PTHR31596">
    <property type="entry name" value="T-CELL ACTIVATION INHIBITOR, MITOCHONDRIAL"/>
    <property type="match status" value="1"/>
</dbReference>
<evidence type="ECO:0008006" key="6">
    <source>
        <dbReference type="Google" id="ProtNLM"/>
    </source>
</evidence>
<dbReference type="Pfam" id="PF14687">
    <property type="entry name" value="DUF4460"/>
    <property type="match status" value="1"/>
</dbReference>
<feature type="compositionally biased region" description="Gly residues" evidence="1">
    <location>
        <begin position="147"/>
        <end position="156"/>
    </location>
</feature>
<organism evidence="4 5">
    <name type="scientific">Chlamydomonas incerta</name>
    <dbReference type="NCBI Taxonomy" id="51695"/>
    <lineage>
        <taxon>Eukaryota</taxon>
        <taxon>Viridiplantae</taxon>
        <taxon>Chlorophyta</taxon>
        <taxon>core chlorophytes</taxon>
        <taxon>Chlorophyceae</taxon>
        <taxon>CS clade</taxon>
        <taxon>Chlamydomonadales</taxon>
        <taxon>Chlamydomonadaceae</taxon>
        <taxon>Chlamydomonas</taxon>
    </lineage>
</organism>
<dbReference type="AlphaFoldDB" id="A0A835T9H6"/>
<dbReference type="InterPro" id="IPR028031">
    <property type="entry name" value="DUF4460"/>
</dbReference>
<dbReference type="Pfam" id="PF14688">
    <property type="entry name" value="DUF4461"/>
    <property type="match status" value="2"/>
</dbReference>
<dbReference type="GO" id="GO:0005739">
    <property type="term" value="C:mitochondrion"/>
    <property type="evidence" value="ECO:0007669"/>
    <property type="project" value="TreeGrafter"/>
</dbReference>
<dbReference type="PANTHER" id="PTHR31596:SF1">
    <property type="entry name" value="T-CELL ACTIVATION INHIBITOR, MITOCHONDRIAL"/>
    <property type="match status" value="1"/>
</dbReference>
<feature type="compositionally biased region" description="Gly residues" evidence="1">
    <location>
        <begin position="312"/>
        <end position="330"/>
    </location>
</feature>
<feature type="compositionally biased region" description="Low complexity" evidence="1">
    <location>
        <begin position="132"/>
        <end position="146"/>
    </location>
</feature>
<feature type="domain" description="DUF4461" evidence="3">
    <location>
        <begin position="419"/>
        <end position="591"/>
    </location>
</feature>
<keyword evidence="5" id="KW-1185">Reference proteome</keyword>
<evidence type="ECO:0000256" key="1">
    <source>
        <dbReference type="SAM" id="MobiDB-lite"/>
    </source>
</evidence>
<feature type="region of interest" description="Disordered" evidence="1">
    <location>
        <begin position="56"/>
        <end position="77"/>
    </location>
</feature>
<feature type="compositionally biased region" description="Low complexity" evidence="1">
    <location>
        <begin position="56"/>
        <end position="66"/>
    </location>
</feature>
<name>A0A835T9H6_CHLIN</name>
<feature type="region of interest" description="Disordered" evidence="1">
    <location>
        <begin position="241"/>
        <end position="353"/>
    </location>
</feature>
<feature type="domain" description="DUF4460" evidence="2">
    <location>
        <begin position="172"/>
        <end position="237"/>
    </location>
</feature>
<evidence type="ECO:0000259" key="2">
    <source>
        <dbReference type="Pfam" id="PF14687"/>
    </source>
</evidence>
<dbReference type="InterPro" id="IPR027986">
    <property type="entry name" value="TCAIM"/>
</dbReference>
<gene>
    <name evidence="4" type="ORF">HXX76_007789</name>
</gene>
<feature type="compositionally biased region" description="Low complexity" evidence="1">
    <location>
        <begin position="294"/>
        <end position="311"/>
    </location>
</feature>
<dbReference type="EMBL" id="JAEHOC010000017">
    <property type="protein sequence ID" value="KAG2434061.1"/>
    <property type="molecule type" value="Genomic_DNA"/>
</dbReference>
<feature type="region of interest" description="Disordered" evidence="1">
    <location>
        <begin position="120"/>
        <end position="167"/>
    </location>
</feature>
<evidence type="ECO:0000313" key="5">
    <source>
        <dbReference type="Proteomes" id="UP000650467"/>
    </source>
</evidence>
<accession>A0A835T9H6</accession>
<proteinExistence type="predicted"/>
<sequence length="749" mass="74946">MVPRLALSALLGQARGQLQLQQGGPGAWVAFWARDSGSSTAGHAAAALPCESPADAASSCSSSSSSGAGGGPSGGVYTQTRMYHARASGISSSSSAKPAPDGCTGCPLGGHSLPAAQALPHRGLATGGGGRQPSSGAGSQSGRGSASAGGGGGSGGTAAAAAGSPDAKSLPLRSALRALYKRVHPDLFQDSAIAKAENERSLKLLHEYLALARGGDGRSPAARLPYRFVFYMREAPSAGPVAAEQQAAGSARPATPPLRPRAGETGPPPRSMRPGGGGAAAAPAPGARPPPSAPSAAPAGAAGTAAAAASGAGAGTGPTGKAGPGPGPGRGEASQGHVQGQPVEAGAGAAAEDDAAGLHKVELTLPPPAITAADSRTLAGPTRKALVKLLAACGLVTTGHDDAEGGEGGGGEDEGGPLSLAAFLPEAVEALRQAEASRPSDPAVRVANLRGALRLHHEVMASFADKQLAPALQVALLERLAKVVDAVARSARVRLGGCHIVIGDRLGLDRLGHLCLAAHEDDAAWRAFLTGVDLAFVAQRRKTVQAIRALESSVATAVGLAQVYTPYGNLTEPSYRTFLERLAALAAARGPAGGGGYKPLSLCVLPPEPQVQGQPHEPDFKLDGNMPGVVQASSAAEADAFYDWLEGRGTSDGGGGGGGGAALTALRARQHEDTGLSELTERVRNRLRLRSLTRDPRVAPAHYRRACGLMLEQAAALGALLEGATVRVGFANRLAPDGSAIEIAWNCEL</sequence>